<evidence type="ECO:0008006" key="3">
    <source>
        <dbReference type="Google" id="ProtNLM"/>
    </source>
</evidence>
<organism evidence="1 2">
    <name type="scientific">Quercus lobata</name>
    <name type="common">Valley oak</name>
    <dbReference type="NCBI Taxonomy" id="97700"/>
    <lineage>
        <taxon>Eukaryota</taxon>
        <taxon>Viridiplantae</taxon>
        <taxon>Streptophyta</taxon>
        <taxon>Embryophyta</taxon>
        <taxon>Tracheophyta</taxon>
        <taxon>Spermatophyta</taxon>
        <taxon>Magnoliopsida</taxon>
        <taxon>eudicotyledons</taxon>
        <taxon>Gunneridae</taxon>
        <taxon>Pentapetalae</taxon>
        <taxon>rosids</taxon>
        <taxon>fabids</taxon>
        <taxon>Fagales</taxon>
        <taxon>Fagaceae</taxon>
        <taxon>Quercus</taxon>
    </lineage>
</organism>
<accession>A0A7N2LI22</accession>
<dbReference type="Gramene" id="QL04p078301:mrna">
    <property type="protein sequence ID" value="QL04p078301:mrna"/>
    <property type="gene ID" value="QL04p078301"/>
</dbReference>
<dbReference type="EnsemblPlants" id="QL04p078301:mrna">
    <property type="protein sequence ID" value="QL04p078301:mrna"/>
    <property type="gene ID" value="QL04p078301"/>
</dbReference>
<proteinExistence type="predicted"/>
<reference evidence="1 2" key="1">
    <citation type="journal article" date="2016" name="G3 (Bethesda)">
        <title>First Draft Assembly and Annotation of the Genome of a California Endemic Oak Quercus lobata Nee (Fagaceae).</title>
        <authorList>
            <person name="Sork V.L."/>
            <person name="Fitz-Gibbon S.T."/>
            <person name="Puiu D."/>
            <person name="Crepeau M."/>
            <person name="Gugger P.F."/>
            <person name="Sherman R."/>
            <person name="Stevens K."/>
            <person name="Langley C.H."/>
            <person name="Pellegrini M."/>
            <person name="Salzberg S.L."/>
        </authorList>
    </citation>
    <scope>NUCLEOTIDE SEQUENCE [LARGE SCALE GENOMIC DNA]</scope>
    <source>
        <strain evidence="1 2">cv. SW786</strain>
    </source>
</reference>
<dbReference type="Proteomes" id="UP000594261">
    <property type="component" value="Chromosome 4"/>
</dbReference>
<evidence type="ECO:0000313" key="1">
    <source>
        <dbReference type="EnsemblPlants" id="QL04p078301:mrna"/>
    </source>
</evidence>
<sequence length="235" mass="26365">MAPKPAPLAPVNKILWDPNNYLDWSLQVKTKLTDQQLWDIVEGTNEPPKAENDEAAFKAWSEKNAMALQVIRYSCGWPFYSAIGKITSAKIAWDTLAAICALYKTSFIDLNMVSMSAPTAAGFKRLEDVDNYMDWSIQVKTKLTDRQLWDIVEGTDELLKAKTEEAASQAWSEKNAMALGVIRYSCGGRFCWAIEMITSARIAWHTLAAICRLPISSYKDAVVASCGFTKLQKFY</sequence>
<dbReference type="EMBL" id="LRBV02000004">
    <property type="status" value="NOT_ANNOTATED_CDS"/>
    <property type="molecule type" value="Genomic_DNA"/>
</dbReference>
<dbReference type="Pfam" id="PF14223">
    <property type="entry name" value="Retrotran_gag_2"/>
    <property type="match status" value="1"/>
</dbReference>
<dbReference type="InParanoid" id="A0A7N2LI22"/>
<name>A0A7N2LI22_QUELO</name>
<dbReference type="AlphaFoldDB" id="A0A7N2LI22"/>
<keyword evidence="2" id="KW-1185">Reference proteome</keyword>
<reference evidence="1" key="2">
    <citation type="submission" date="2021-01" db="UniProtKB">
        <authorList>
            <consortium name="EnsemblPlants"/>
        </authorList>
    </citation>
    <scope>IDENTIFICATION</scope>
</reference>
<evidence type="ECO:0000313" key="2">
    <source>
        <dbReference type="Proteomes" id="UP000594261"/>
    </source>
</evidence>
<protein>
    <recommendedName>
        <fullName evidence="3">DUF4219 domain-containing protein</fullName>
    </recommendedName>
</protein>